<dbReference type="AlphaFoldDB" id="A0A067C2Z3"/>
<name>A0A067C2Z3_SAPPC</name>
<dbReference type="RefSeq" id="XP_012208318.1">
    <property type="nucleotide sequence ID" value="XM_012352928.1"/>
</dbReference>
<reference evidence="1 2" key="1">
    <citation type="journal article" date="2013" name="PLoS Genet.">
        <title>Distinctive expansion of potential virulence genes in the genome of the oomycete fish pathogen Saprolegnia parasitica.</title>
        <authorList>
            <person name="Jiang R.H."/>
            <person name="de Bruijn I."/>
            <person name="Haas B.J."/>
            <person name="Belmonte R."/>
            <person name="Lobach L."/>
            <person name="Christie J."/>
            <person name="van den Ackerveken G."/>
            <person name="Bottin A."/>
            <person name="Bulone V."/>
            <person name="Diaz-Moreno S.M."/>
            <person name="Dumas B."/>
            <person name="Fan L."/>
            <person name="Gaulin E."/>
            <person name="Govers F."/>
            <person name="Grenville-Briggs L.J."/>
            <person name="Horner N.R."/>
            <person name="Levin J.Z."/>
            <person name="Mammella M."/>
            <person name="Meijer H.J."/>
            <person name="Morris P."/>
            <person name="Nusbaum C."/>
            <person name="Oome S."/>
            <person name="Phillips A.J."/>
            <person name="van Rooyen D."/>
            <person name="Rzeszutek E."/>
            <person name="Saraiva M."/>
            <person name="Secombes C.J."/>
            <person name="Seidl M.F."/>
            <person name="Snel B."/>
            <person name="Stassen J.H."/>
            <person name="Sykes S."/>
            <person name="Tripathy S."/>
            <person name="van den Berg H."/>
            <person name="Vega-Arreguin J.C."/>
            <person name="Wawra S."/>
            <person name="Young S.K."/>
            <person name="Zeng Q."/>
            <person name="Dieguez-Uribeondo J."/>
            <person name="Russ C."/>
            <person name="Tyler B.M."/>
            <person name="van West P."/>
        </authorList>
    </citation>
    <scope>NUCLEOTIDE SEQUENCE [LARGE SCALE GENOMIC DNA]</scope>
    <source>
        <strain evidence="1 2">CBS 223.65</strain>
    </source>
</reference>
<evidence type="ECO:0000313" key="2">
    <source>
        <dbReference type="Proteomes" id="UP000030745"/>
    </source>
</evidence>
<gene>
    <name evidence="1" type="ORF">SPRG_14017</name>
</gene>
<keyword evidence="2" id="KW-1185">Reference proteome</keyword>
<dbReference type="OrthoDB" id="77102at2759"/>
<dbReference type="VEuPathDB" id="FungiDB:SPRG_14017"/>
<dbReference type="EMBL" id="KK583299">
    <property type="protein sequence ID" value="KDO20926.1"/>
    <property type="molecule type" value="Genomic_DNA"/>
</dbReference>
<dbReference type="Proteomes" id="UP000030745">
    <property type="component" value="Unassembled WGS sequence"/>
</dbReference>
<accession>A0A067C2Z3</accession>
<proteinExistence type="predicted"/>
<feature type="non-terminal residue" evidence="1">
    <location>
        <position position="51"/>
    </location>
</feature>
<dbReference type="KEGG" id="spar:SPRG_14017"/>
<evidence type="ECO:0000313" key="1">
    <source>
        <dbReference type="EMBL" id="KDO20926.1"/>
    </source>
</evidence>
<organism evidence="1 2">
    <name type="scientific">Saprolegnia parasitica (strain CBS 223.65)</name>
    <dbReference type="NCBI Taxonomy" id="695850"/>
    <lineage>
        <taxon>Eukaryota</taxon>
        <taxon>Sar</taxon>
        <taxon>Stramenopiles</taxon>
        <taxon>Oomycota</taxon>
        <taxon>Saprolegniomycetes</taxon>
        <taxon>Saprolegniales</taxon>
        <taxon>Saprolegniaceae</taxon>
        <taxon>Saprolegnia</taxon>
    </lineage>
</organism>
<protein>
    <submittedName>
        <fullName evidence="1">Uncharacterized protein</fullName>
    </submittedName>
</protein>
<sequence>MYLQHEMYSFTSRSVAEPETPVPLLARGSMPAMRARFQLDVVLEHVHISHH</sequence>
<dbReference type="GeneID" id="24135850"/>